<dbReference type="AlphaFoldDB" id="A0AAN8J1K6"/>
<dbReference type="SUPFAM" id="SSF52540">
    <property type="entry name" value="P-loop containing nucleoside triphosphate hydrolases"/>
    <property type="match status" value="1"/>
</dbReference>
<evidence type="ECO:0000313" key="1">
    <source>
        <dbReference type="EMBL" id="KAK5975439.1"/>
    </source>
</evidence>
<dbReference type="Gene3D" id="3.40.50.300">
    <property type="entry name" value="P-loop containing nucleotide triphosphate hydrolases"/>
    <property type="match status" value="1"/>
</dbReference>
<keyword evidence="2" id="KW-1185">Reference proteome</keyword>
<proteinExistence type="predicted"/>
<protein>
    <submittedName>
        <fullName evidence="1">Uncharacterized protein</fullName>
    </submittedName>
</protein>
<dbReference type="PANTHER" id="PTHR24222">
    <property type="entry name" value="ABC TRANSPORTER B FAMILY"/>
    <property type="match status" value="1"/>
</dbReference>
<dbReference type="PANTHER" id="PTHR24222:SF76">
    <property type="entry name" value="MYCOBACTIN IMPORT ATP-BINDING_PERMEASE PROTEIN IRTB"/>
    <property type="match status" value="1"/>
</dbReference>
<dbReference type="Proteomes" id="UP001331761">
    <property type="component" value="Unassembled WGS sequence"/>
</dbReference>
<evidence type="ECO:0000313" key="2">
    <source>
        <dbReference type="Proteomes" id="UP001331761"/>
    </source>
</evidence>
<reference evidence="1 2" key="1">
    <citation type="submission" date="2019-10" db="EMBL/GenBank/DDBJ databases">
        <title>Assembly and Annotation for the nematode Trichostrongylus colubriformis.</title>
        <authorList>
            <person name="Martin J."/>
        </authorList>
    </citation>
    <scope>NUCLEOTIDE SEQUENCE [LARGE SCALE GENOMIC DNA]</scope>
    <source>
        <strain evidence="1">G859</strain>
        <tissue evidence="1">Whole worm</tissue>
    </source>
</reference>
<organism evidence="1 2">
    <name type="scientific">Trichostrongylus colubriformis</name>
    <name type="common">Black scour worm</name>
    <dbReference type="NCBI Taxonomy" id="6319"/>
    <lineage>
        <taxon>Eukaryota</taxon>
        <taxon>Metazoa</taxon>
        <taxon>Ecdysozoa</taxon>
        <taxon>Nematoda</taxon>
        <taxon>Chromadorea</taxon>
        <taxon>Rhabditida</taxon>
        <taxon>Rhabditina</taxon>
        <taxon>Rhabditomorpha</taxon>
        <taxon>Strongyloidea</taxon>
        <taxon>Trichostrongylidae</taxon>
        <taxon>Trichostrongylus</taxon>
    </lineage>
</organism>
<dbReference type="InterPro" id="IPR039421">
    <property type="entry name" value="Type_1_exporter"/>
</dbReference>
<dbReference type="GO" id="GO:0005886">
    <property type="term" value="C:plasma membrane"/>
    <property type="evidence" value="ECO:0007669"/>
    <property type="project" value="TreeGrafter"/>
</dbReference>
<sequence>MQNVNTEWHRNTGDIVQQEPTLINGTIEGNIQVGSPSITESEVVQVCKMANAHDFIMKLPKARIMDFTKGIRLCPPVCDGDPRRVNLAEGGGDMPIRFEHSNFSPKVTKAYLQRKSRMREEVKAGMEEVRMEPES</sequence>
<accession>A0AAN8J1K6</accession>
<dbReference type="GO" id="GO:0042626">
    <property type="term" value="F:ATPase-coupled transmembrane transporter activity"/>
    <property type="evidence" value="ECO:0007669"/>
    <property type="project" value="TreeGrafter"/>
</dbReference>
<dbReference type="EMBL" id="WIXE01013024">
    <property type="protein sequence ID" value="KAK5975439.1"/>
    <property type="molecule type" value="Genomic_DNA"/>
</dbReference>
<dbReference type="InterPro" id="IPR027417">
    <property type="entry name" value="P-loop_NTPase"/>
</dbReference>
<comment type="caution">
    <text evidence="1">The sequence shown here is derived from an EMBL/GenBank/DDBJ whole genome shotgun (WGS) entry which is preliminary data.</text>
</comment>
<gene>
    <name evidence="1" type="ORF">GCK32_018243</name>
</gene>
<name>A0AAN8J1K6_TRICO</name>